<evidence type="ECO:0000313" key="2">
    <source>
        <dbReference type="Proteomes" id="UP000515908"/>
    </source>
</evidence>
<keyword evidence="2" id="KW-1185">Reference proteome</keyword>
<dbReference type="Pfam" id="PF13771">
    <property type="entry name" value="zf-HC5HC2H"/>
    <property type="match status" value="1"/>
</dbReference>
<dbReference type="VEuPathDB" id="TriTrypDB:ADEAN_000424500"/>
<reference evidence="1 2" key="1">
    <citation type="submission" date="2020-08" db="EMBL/GenBank/DDBJ databases">
        <authorList>
            <person name="Newling K."/>
            <person name="Davey J."/>
            <person name="Forrester S."/>
        </authorList>
    </citation>
    <scope>NUCLEOTIDE SEQUENCE [LARGE SCALE GENOMIC DNA]</scope>
    <source>
        <strain evidence="2">Crithidia deanei Carvalho (ATCC PRA-265)</strain>
    </source>
</reference>
<dbReference type="Proteomes" id="UP000515908">
    <property type="component" value="Chromosome 07"/>
</dbReference>
<gene>
    <name evidence="1" type="ORF">ADEAN_000424500</name>
</gene>
<evidence type="ECO:0000313" key="1">
    <source>
        <dbReference type="EMBL" id="CAD2216772.1"/>
    </source>
</evidence>
<dbReference type="OrthoDB" id="308383at2759"/>
<sequence length="642" mass="71307">MVLKVALRIRFLKLPNLVEERIFKASLVIRRVEESSFQDVMAIVENKVTFMELSLLKHIVTVFFKEDNGDRVVVDDGYYAELLKSWVKAAVPVDGSDSGEDDDGEAHMETSATIEVEVTASSSSSNFDLTPHHHSTDVLTEQRVVKPAPLTIENLAKVKQAPLFSLGEHHHSGGNVAASPVADLRTRVGQLTCPPANAAFFLRCVILGIYFKNPKPNLVVAELDLGDADNPTEEQITAVTFDEQVHKAIRENLRGDLRHIIEVRNAYVRKKTETEVRFQRNRHPLMLRLDKTCKLEVVQILSTPVTMPRGTPSTIVTVRDRLAPNGVLDVGNISQRGGLTGAPASSSSSSAGARRTVFVFDNAVGGSHVGQSVGELGRQNTRHQQELLKRQRVEEDSFLLNATNLNYATASDIRRREPLLEQHANREEKAVERIKKKAPVSTACLICKLDLENEEETLGTVEYFLSRHSTKQGCTMPTLEVLKNSLCDQRPDKKGKRLYCTSRFVDQQSKTVHLVHPRCVHLCTQYQRGDRLEDVLQLEANLTSCTLCGQLGATVKCYHPKCDRTFHVVCALFSNGYVNFGDRDPFLPCPACPSHTHVPMNAKAAKNVVVGSNASVFEDNIAFDSRVVDASDLRDPDEGDGW</sequence>
<organism evidence="1 2">
    <name type="scientific">Angomonas deanei</name>
    <dbReference type="NCBI Taxonomy" id="59799"/>
    <lineage>
        <taxon>Eukaryota</taxon>
        <taxon>Discoba</taxon>
        <taxon>Euglenozoa</taxon>
        <taxon>Kinetoplastea</taxon>
        <taxon>Metakinetoplastina</taxon>
        <taxon>Trypanosomatida</taxon>
        <taxon>Trypanosomatidae</taxon>
        <taxon>Strigomonadinae</taxon>
        <taxon>Angomonas</taxon>
    </lineage>
</organism>
<dbReference type="Gene3D" id="3.30.40.10">
    <property type="entry name" value="Zinc/RING finger domain, C3HC4 (zinc finger)"/>
    <property type="match status" value="1"/>
</dbReference>
<name>A0A7G2CF71_9TRYP</name>
<dbReference type="InterPro" id="IPR013083">
    <property type="entry name" value="Znf_RING/FYVE/PHD"/>
</dbReference>
<dbReference type="AlphaFoldDB" id="A0A7G2CF71"/>
<dbReference type="CDD" id="cd15571">
    <property type="entry name" value="ePHD"/>
    <property type="match status" value="1"/>
</dbReference>
<accession>A0A7G2CF71</accession>
<proteinExistence type="predicted"/>
<dbReference type="EMBL" id="LR877151">
    <property type="protein sequence ID" value="CAD2216772.1"/>
    <property type="molecule type" value="Genomic_DNA"/>
</dbReference>
<protein>
    <submittedName>
        <fullName evidence="1">PHD-like zinc-binding domain containing protein, putative</fullName>
    </submittedName>
</protein>